<sequence>MYSIIIVENEYLVWQGISSLVDFGKFDMKLTGQAENGLLAWEAIQAEQPHGVDCGF</sequence>
<keyword evidence="2" id="KW-1185">Reference proteome</keyword>
<evidence type="ECO:0000313" key="1">
    <source>
        <dbReference type="EMBL" id="SUN77550.1"/>
    </source>
</evidence>
<dbReference type="EMBL" id="UHFR01000005">
    <property type="protein sequence ID" value="SUN77550.1"/>
    <property type="molecule type" value="Genomic_DNA"/>
</dbReference>
<name>A0A380L1T3_9STRE</name>
<dbReference type="AlphaFoldDB" id="A0A380L1T3"/>
<protein>
    <submittedName>
        <fullName evidence="1">Putative two-component response transcriptional regulator</fullName>
    </submittedName>
</protein>
<dbReference type="Proteomes" id="UP000254634">
    <property type="component" value="Unassembled WGS sequence"/>
</dbReference>
<dbReference type="RefSeq" id="WP_018370822.1">
    <property type="nucleotide sequence ID" value="NZ_UHFR01000005.1"/>
</dbReference>
<organism evidence="1 2">
    <name type="scientific">Streptococcus massiliensis</name>
    <dbReference type="NCBI Taxonomy" id="313439"/>
    <lineage>
        <taxon>Bacteria</taxon>
        <taxon>Bacillati</taxon>
        <taxon>Bacillota</taxon>
        <taxon>Bacilli</taxon>
        <taxon>Lactobacillales</taxon>
        <taxon>Streptococcaceae</taxon>
        <taxon>Streptococcus</taxon>
    </lineage>
</organism>
<dbReference type="STRING" id="1123307.GCA_000380065_00138"/>
<proteinExistence type="predicted"/>
<evidence type="ECO:0000313" key="2">
    <source>
        <dbReference type="Proteomes" id="UP000254634"/>
    </source>
</evidence>
<gene>
    <name evidence="1" type="primary">rr09</name>
    <name evidence="1" type="ORF">NCTC13765_02077</name>
</gene>
<reference evidence="1" key="1">
    <citation type="submission" date="2018-06" db="EMBL/GenBank/DDBJ databases">
        <authorList>
            <consortium name="Pathogen Informatics"/>
            <person name="Doyle S."/>
        </authorList>
    </citation>
    <scope>NUCLEOTIDE SEQUENCE [LARGE SCALE GENOMIC DNA]</scope>
    <source>
        <strain evidence="1">NCTC13765</strain>
    </source>
</reference>
<accession>A0A380L1T3</accession>